<evidence type="ECO:0000256" key="5">
    <source>
        <dbReference type="PIRSR" id="PIRSR607724-2"/>
    </source>
</evidence>
<feature type="compositionally biased region" description="Low complexity" evidence="6">
    <location>
        <begin position="746"/>
        <end position="755"/>
    </location>
</feature>
<sequence>MSFPVFRTTLKTFRARTMSDGGVSWRGVPITSMYGSEGPWGAPEFPLISPAYNHTVLYHIPTNSSGTGDHVPTPQRGEDKWDHEYVRMPCSPHSLYPYKVNGEDKLKKRWEMIEEALQDNIENSHDLAAAILSYNSKLKHVMTFRGLHEFFNNYLDPEETDYFFTITLPEMVKLALALPHIIQSPIPLLKQHKNRAISLSQQQIASLLANSFFCTFPRRNSSKTDCEYSSYPRINFSTLYETTGSDSTFEKLKCLCHYFRRVCTKVPTGVMTFIRRSVPPRQCPDWAESTKLIAQTPLHVNSSGTIEDDGVGLMQVDFANKYLGGGVLNYGCVQEEIRFVICPELMASMLFTETLRPNEALLMIGCERYSKYSGYGNSFKWAGNFVDDAPFDSSGRRRCTVLAIDALPFNNKAHEYRREHIVREMNKAWVGMSICTSEEDKSPLHYPGVATGNWGCGAFGGSADLKSLLQVMAASEARRPVAYYTFNDLRLRDDLIYIYDLLSQHNVTVGQLYKMIMMFSLTDVRKSKLYPFIKQKLLDKAQAVAPTTPVAMDISVTSDTNDGEANNSPDLFSQDFDDSFNEETSAASEEKTEKGNSNSKSQSVDHVDAKAAQNDNSKHGSNNSNNTSRLFEEMEKLDEESGKLNFKSPQKRYLGTPVDRPVNIPKLDKDRQSRDNVTSASETTNDEQMRDIGLANDGDDDDDSLSMNTSLEVKKKIGAPLFELTHEEEEEERREVIEGQAHAQGRDPPAQQPQQRRADRALHAGRGARASLVSQLRRR</sequence>
<comment type="similarity">
    <text evidence="1">Belongs to the poly(ADP-ribose) glycohydrolase family.</text>
</comment>
<evidence type="ECO:0000256" key="2">
    <source>
        <dbReference type="ARBA" id="ARBA00012255"/>
    </source>
</evidence>
<dbReference type="GO" id="GO:0005975">
    <property type="term" value="P:carbohydrate metabolic process"/>
    <property type="evidence" value="ECO:0007669"/>
    <property type="project" value="InterPro"/>
</dbReference>
<dbReference type="GO" id="GO:0009225">
    <property type="term" value="P:nucleotide-sugar metabolic process"/>
    <property type="evidence" value="ECO:0007669"/>
    <property type="project" value="TreeGrafter"/>
</dbReference>
<comment type="caution">
    <text evidence="9">The sequence shown here is derived from an EMBL/GenBank/DDBJ whole genome shotgun (WGS) entry which is preliminary data.</text>
</comment>
<dbReference type="InterPro" id="IPR007724">
    <property type="entry name" value="Poly_GlycHdrlase"/>
</dbReference>
<dbReference type="EMBL" id="CAJHNJ030000015">
    <property type="protein sequence ID" value="CAG9113864.1"/>
    <property type="molecule type" value="Genomic_DNA"/>
</dbReference>
<dbReference type="GO" id="GO:0005634">
    <property type="term" value="C:nucleus"/>
    <property type="evidence" value="ECO:0007669"/>
    <property type="project" value="TreeGrafter"/>
</dbReference>
<proteinExistence type="inferred from homology"/>
<accession>A0A8S4EEK5</accession>
<feature type="domain" description="PARG helical" evidence="8">
    <location>
        <begin position="155"/>
        <end position="275"/>
    </location>
</feature>
<gene>
    <name evidence="9" type="ORF">PLXY2_LOCUS5339</name>
</gene>
<dbReference type="GO" id="GO:0005737">
    <property type="term" value="C:cytoplasm"/>
    <property type="evidence" value="ECO:0007669"/>
    <property type="project" value="TreeGrafter"/>
</dbReference>
<dbReference type="InterPro" id="IPR048362">
    <property type="entry name" value="PARG_helical"/>
</dbReference>
<dbReference type="PANTHER" id="PTHR12837">
    <property type="entry name" value="POLY ADP-RIBOSE GLYCOHYDROLASE"/>
    <property type="match status" value="1"/>
</dbReference>
<dbReference type="GO" id="GO:0004649">
    <property type="term" value="F:poly(ADP-ribose) glycohydrolase activity"/>
    <property type="evidence" value="ECO:0007669"/>
    <property type="project" value="UniProtKB-EC"/>
</dbReference>
<keyword evidence="3" id="KW-0378">Hydrolase</keyword>
<evidence type="ECO:0000259" key="8">
    <source>
        <dbReference type="Pfam" id="PF20811"/>
    </source>
</evidence>
<feature type="region of interest" description="Disordered" evidence="6">
    <location>
        <begin position="640"/>
        <end position="779"/>
    </location>
</feature>
<dbReference type="EC" id="3.2.1.143" evidence="2"/>
<evidence type="ECO:0000256" key="4">
    <source>
        <dbReference type="PIRSR" id="PIRSR607724-1"/>
    </source>
</evidence>
<evidence type="ECO:0000256" key="6">
    <source>
        <dbReference type="SAM" id="MobiDB-lite"/>
    </source>
</evidence>
<feature type="active site" evidence="4">
    <location>
        <position position="317"/>
    </location>
</feature>
<evidence type="ECO:0000256" key="1">
    <source>
        <dbReference type="ARBA" id="ARBA00009545"/>
    </source>
</evidence>
<dbReference type="Proteomes" id="UP000653454">
    <property type="component" value="Unassembled WGS sequence"/>
</dbReference>
<dbReference type="GO" id="GO:1990966">
    <property type="term" value="P:ATP generation from poly-ADP-D-ribose"/>
    <property type="evidence" value="ECO:0007669"/>
    <property type="project" value="TreeGrafter"/>
</dbReference>
<feature type="binding site" evidence="5">
    <location>
        <position position="375"/>
    </location>
    <ligand>
        <name>substrate</name>
    </ligand>
</feature>
<evidence type="ECO:0000256" key="3">
    <source>
        <dbReference type="ARBA" id="ARBA00022801"/>
    </source>
</evidence>
<feature type="binding site" evidence="5">
    <location>
        <position position="334"/>
    </location>
    <ligand>
        <name>substrate</name>
    </ligand>
</feature>
<reference evidence="9" key="1">
    <citation type="submission" date="2020-11" db="EMBL/GenBank/DDBJ databases">
        <authorList>
            <person name="Whiteford S."/>
        </authorList>
    </citation>
    <scope>NUCLEOTIDE SEQUENCE</scope>
</reference>
<name>A0A8S4EEK5_PLUXY</name>
<feature type="active site" evidence="4">
    <location>
        <position position="336"/>
    </location>
</feature>
<organism evidence="9 10">
    <name type="scientific">Plutella xylostella</name>
    <name type="common">Diamondback moth</name>
    <name type="synonym">Plutella maculipennis</name>
    <dbReference type="NCBI Taxonomy" id="51655"/>
    <lineage>
        <taxon>Eukaryota</taxon>
        <taxon>Metazoa</taxon>
        <taxon>Ecdysozoa</taxon>
        <taxon>Arthropoda</taxon>
        <taxon>Hexapoda</taxon>
        <taxon>Insecta</taxon>
        <taxon>Pterygota</taxon>
        <taxon>Neoptera</taxon>
        <taxon>Endopterygota</taxon>
        <taxon>Lepidoptera</taxon>
        <taxon>Glossata</taxon>
        <taxon>Ditrysia</taxon>
        <taxon>Yponomeutoidea</taxon>
        <taxon>Plutellidae</taxon>
        <taxon>Plutella</taxon>
    </lineage>
</organism>
<feature type="domain" description="PARG catalytic Macro" evidence="7">
    <location>
        <begin position="284"/>
        <end position="492"/>
    </location>
</feature>
<dbReference type="AlphaFoldDB" id="A0A8S4EEK5"/>
<feature type="compositionally biased region" description="Polar residues" evidence="6">
    <location>
        <begin position="613"/>
        <end position="627"/>
    </location>
</feature>
<dbReference type="InterPro" id="IPR046372">
    <property type="entry name" value="PARG_cat_C"/>
</dbReference>
<evidence type="ECO:0000313" key="9">
    <source>
        <dbReference type="EMBL" id="CAG9113864.1"/>
    </source>
</evidence>
<dbReference type="Pfam" id="PF05028">
    <property type="entry name" value="PARG_cat_C"/>
    <property type="match status" value="1"/>
</dbReference>
<protein>
    <recommendedName>
        <fullName evidence="2">poly(ADP-ribose) glycohydrolase</fullName>
        <ecNumber evidence="2">3.2.1.143</ecNumber>
    </recommendedName>
</protein>
<dbReference type="PANTHER" id="PTHR12837:SF15">
    <property type="entry name" value="POLY(ADP-RIBOSE) GLYCOHYDROLASE"/>
    <property type="match status" value="1"/>
</dbReference>
<feature type="compositionally biased region" description="Polar residues" evidence="6">
    <location>
        <begin position="555"/>
        <end position="571"/>
    </location>
</feature>
<dbReference type="Pfam" id="PF20811">
    <property type="entry name" value="PARG_cat_N"/>
    <property type="match status" value="1"/>
</dbReference>
<dbReference type="GO" id="GO:0006282">
    <property type="term" value="P:regulation of DNA repair"/>
    <property type="evidence" value="ECO:0007669"/>
    <property type="project" value="InterPro"/>
</dbReference>
<evidence type="ECO:0000259" key="7">
    <source>
        <dbReference type="Pfam" id="PF05028"/>
    </source>
</evidence>
<evidence type="ECO:0000313" key="10">
    <source>
        <dbReference type="Proteomes" id="UP000653454"/>
    </source>
</evidence>
<keyword evidence="10" id="KW-1185">Reference proteome</keyword>
<feature type="binding site" evidence="5">
    <location>
        <position position="320"/>
    </location>
    <ligand>
        <name>substrate</name>
    </ligand>
</feature>
<feature type="region of interest" description="Disordered" evidence="6">
    <location>
        <begin position="555"/>
        <end position="627"/>
    </location>
</feature>
<feature type="active site" evidence="4">
    <location>
        <position position="335"/>
    </location>
</feature>